<dbReference type="Proteomes" id="UP000675881">
    <property type="component" value="Chromosome 6"/>
</dbReference>
<name>A0A7R8HA79_LEPSM</name>
<reference evidence="2" key="1">
    <citation type="submission" date="2021-02" db="EMBL/GenBank/DDBJ databases">
        <authorList>
            <person name="Bekaert M."/>
        </authorList>
    </citation>
    <scope>NUCLEOTIDE SEQUENCE</scope>
    <source>
        <strain evidence="2">IoA-00</strain>
    </source>
</reference>
<organism evidence="2 3">
    <name type="scientific">Lepeophtheirus salmonis</name>
    <name type="common">Salmon louse</name>
    <name type="synonym">Caligus salmonis</name>
    <dbReference type="NCBI Taxonomy" id="72036"/>
    <lineage>
        <taxon>Eukaryota</taxon>
        <taxon>Metazoa</taxon>
        <taxon>Ecdysozoa</taxon>
        <taxon>Arthropoda</taxon>
        <taxon>Crustacea</taxon>
        <taxon>Multicrustacea</taxon>
        <taxon>Hexanauplia</taxon>
        <taxon>Copepoda</taxon>
        <taxon>Siphonostomatoida</taxon>
        <taxon>Caligidae</taxon>
        <taxon>Lepeophtheirus</taxon>
    </lineage>
</organism>
<keyword evidence="3" id="KW-1185">Reference proteome</keyword>
<evidence type="ECO:0000313" key="3">
    <source>
        <dbReference type="Proteomes" id="UP000675881"/>
    </source>
</evidence>
<accession>A0A7R8HA79</accession>
<feature type="region of interest" description="Disordered" evidence="1">
    <location>
        <begin position="133"/>
        <end position="153"/>
    </location>
</feature>
<feature type="region of interest" description="Disordered" evidence="1">
    <location>
        <begin position="180"/>
        <end position="214"/>
    </location>
</feature>
<proteinExistence type="predicted"/>
<dbReference type="AlphaFoldDB" id="A0A7R8HA79"/>
<gene>
    <name evidence="2" type="ORF">LSAA_11350</name>
</gene>
<protein>
    <submittedName>
        <fullName evidence="2">(salmon louse) hypothetical protein</fullName>
    </submittedName>
</protein>
<dbReference type="EMBL" id="HG994585">
    <property type="protein sequence ID" value="CAF2968063.1"/>
    <property type="molecule type" value="Genomic_DNA"/>
</dbReference>
<feature type="compositionally biased region" description="Polar residues" evidence="1">
    <location>
        <begin position="180"/>
        <end position="193"/>
    </location>
</feature>
<evidence type="ECO:0000256" key="1">
    <source>
        <dbReference type="SAM" id="MobiDB-lite"/>
    </source>
</evidence>
<evidence type="ECO:0000313" key="2">
    <source>
        <dbReference type="EMBL" id="CAF2968063.1"/>
    </source>
</evidence>
<sequence length="214" mass="24368">MEQFFQALKLLQKECEFIASTSEEFRENYLLKSSSLSLRSAYEQVLSLDMPQKQSETYFRPRPQTTIVNSVALIATSDANNMFDKSFRFKNSTYCKATNPSGLIFDYFCHPRDGCRATILECRNCSKKGNFPKLNKSSRKATTSRSFGDVKKTTDNSIGESLVPLQSKIDKHLCQQSKVEASSEYPTMSQIPNTYPSQRSSRKSSKTTYPTEYV</sequence>